<dbReference type="HOGENOM" id="CLU_917087_0_0_2"/>
<name>C3ML95_SACI2</name>
<feature type="domain" description="NAD-dependent epimerase/dehydratase" evidence="1">
    <location>
        <begin position="12"/>
        <end position="172"/>
    </location>
</feature>
<dbReference type="PANTHER" id="PTHR43245:SF13">
    <property type="entry name" value="UDP-D-APIOSE_UDP-D-XYLOSE SYNTHASE 2"/>
    <property type="match status" value="1"/>
</dbReference>
<organism evidence="2 3">
    <name type="scientific">Saccharolobus islandicus (strain L.S.2.15 / Lassen #1)</name>
    <name type="common">Sulfolobus islandicus</name>
    <dbReference type="NCBI Taxonomy" id="429572"/>
    <lineage>
        <taxon>Archaea</taxon>
        <taxon>Thermoproteota</taxon>
        <taxon>Thermoprotei</taxon>
        <taxon>Sulfolobales</taxon>
        <taxon>Sulfolobaceae</taxon>
        <taxon>Saccharolobus</taxon>
    </lineage>
</organism>
<sequence>MLFCKNVNMKILTFGGTGFVGSNFVRYALSKGHDVLVYARNMNDYAKTLQNAGANIIFSYDDHLKDVDCLVYFIGAMWTKDPKEFQYLQVKFPTEIGRKFFQVNSGKFVYISSIGVSENIDSKERPILEESPHGEGLKPNTLHGITKLEGEKSISKFPNYVILRFPIIYGPYSRILMWRIFMWLTSHGIGIKNDNMFSVVSTRNASKAIELACKYKSNDYFYITDKEPVNLTSLFSDAAKAINREIKSWFPFSVKLIEPFKSSHEMLKMAYDVLSRELVYSYKKAERELGYIPEDVRVETFKEMARYYKII</sequence>
<dbReference type="EMBL" id="CP001399">
    <property type="protein sequence ID" value="ACP36497.1"/>
    <property type="molecule type" value="Genomic_DNA"/>
</dbReference>
<protein>
    <submittedName>
        <fullName evidence="2">NAD-dependent epimerase/dehydratase</fullName>
    </submittedName>
</protein>
<dbReference type="AlphaFoldDB" id="C3ML95"/>
<dbReference type="SUPFAM" id="SSF51735">
    <property type="entry name" value="NAD(P)-binding Rossmann-fold domains"/>
    <property type="match status" value="1"/>
</dbReference>
<dbReference type="KEGG" id="sis:LS215_2543"/>
<dbReference type="GeneID" id="7796635"/>
<dbReference type="OrthoDB" id="4907at2157"/>
<dbReference type="InterPro" id="IPR036291">
    <property type="entry name" value="NAD(P)-bd_dom_sf"/>
</dbReference>
<reference evidence="2 3" key="1">
    <citation type="journal article" date="2009" name="Proc. Natl. Acad. Sci. U.S.A.">
        <title>Biogeography of the Sulfolobus islandicus pan-genome.</title>
        <authorList>
            <person name="Reno M.L."/>
            <person name="Held N.L."/>
            <person name="Fields C.J."/>
            <person name="Burke P.V."/>
            <person name="Whitaker R.J."/>
        </authorList>
    </citation>
    <scope>NUCLEOTIDE SEQUENCE [LARGE SCALE GENOMIC DNA]</scope>
    <source>
        <strain evidence="3">L.S.2.15 / Lassen #1</strain>
    </source>
</reference>
<dbReference type="RefSeq" id="WP_012714391.1">
    <property type="nucleotide sequence ID" value="NC_012589.1"/>
</dbReference>
<evidence type="ECO:0000313" key="2">
    <source>
        <dbReference type="EMBL" id="ACP36497.1"/>
    </source>
</evidence>
<dbReference type="Proteomes" id="UP000001747">
    <property type="component" value="Chromosome"/>
</dbReference>
<dbReference type="InterPro" id="IPR050177">
    <property type="entry name" value="Lipid_A_modif_metabolic_enz"/>
</dbReference>
<dbReference type="PANTHER" id="PTHR43245">
    <property type="entry name" value="BIFUNCTIONAL POLYMYXIN RESISTANCE PROTEIN ARNA"/>
    <property type="match status" value="1"/>
</dbReference>
<gene>
    <name evidence="2" type="ordered locus">LS215_2543</name>
</gene>
<evidence type="ECO:0000313" key="3">
    <source>
        <dbReference type="Proteomes" id="UP000001747"/>
    </source>
</evidence>
<dbReference type="InterPro" id="IPR001509">
    <property type="entry name" value="Epimerase_deHydtase"/>
</dbReference>
<evidence type="ECO:0000259" key="1">
    <source>
        <dbReference type="Pfam" id="PF01370"/>
    </source>
</evidence>
<dbReference type="Pfam" id="PF01370">
    <property type="entry name" value="Epimerase"/>
    <property type="match status" value="1"/>
</dbReference>
<proteinExistence type="predicted"/>
<accession>C3ML95</accession>
<dbReference type="Gene3D" id="3.40.50.720">
    <property type="entry name" value="NAD(P)-binding Rossmann-like Domain"/>
    <property type="match status" value="1"/>
</dbReference>